<dbReference type="GO" id="GO:0016020">
    <property type="term" value="C:membrane"/>
    <property type="evidence" value="ECO:0007669"/>
    <property type="project" value="InterPro"/>
</dbReference>
<dbReference type="InterPro" id="IPR029016">
    <property type="entry name" value="GAF-like_dom_sf"/>
</dbReference>
<keyword evidence="3" id="KW-0175">Coiled coil</keyword>
<reference evidence="5 6" key="1">
    <citation type="submission" date="2012-02" db="EMBL/GenBank/DDBJ databases">
        <title>Whole genome shotgun sequence of Mobilicoccus pelagius NBRC 104925.</title>
        <authorList>
            <person name="Yoshida Y."/>
            <person name="Hosoyama A."/>
            <person name="Tsuchikane K."/>
            <person name="Katsumata H."/>
            <person name="Yamazaki S."/>
            <person name="Fujita N."/>
        </authorList>
    </citation>
    <scope>NUCLEOTIDE SEQUENCE [LARGE SCALE GENOMIC DNA]</scope>
    <source>
        <strain evidence="5 6">NBRC 104925</strain>
    </source>
</reference>
<evidence type="ECO:0000256" key="3">
    <source>
        <dbReference type="SAM" id="Coils"/>
    </source>
</evidence>
<dbReference type="InterPro" id="IPR004089">
    <property type="entry name" value="MCPsignal_dom"/>
</dbReference>
<dbReference type="eggNOG" id="COG2203">
    <property type="taxonomic scope" value="Bacteria"/>
</dbReference>
<comment type="caution">
    <text evidence="5">The sequence shown here is derived from an EMBL/GenBank/DDBJ whole genome shotgun (WGS) entry which is preliminary data.</text>
</comment>
<organism evidence="5 6">
    <name type="scientific">Mobilicoccus pelagius NBRC 104925</name>
    <dbReference type="NCBI Taxonomy" id="1089455"/>
    <lineage>
        <taxon>Bacteria</taxon>
        <taxon>Bacillati</taxon>
        <taxon>Actinomycetota</taxon>
        <taxon>Actinomycetes</taxon>
        <taxon>Micrococcales</taxon>
        <taxon>Dermatophilaceae</taxon>
        <taxon>Mobilicoccus</taxon>
    </lineage>
</organism>
<dbReference type="PANTHER" id="PTHR32089:SF112">
    <property type="entry name" value="LYSOZYME-LIKE PROTEIN-RELATED"/>
    <property type="match status" value="1"/>
</dbReference>
<evidence type="ECO:0000256" key="1">
    <source>
        <dbReference type="ARBA" id="ARBA00023224"/>
    </source>
</evidence>
<dbReference type="AlphaFoldDB" id="H5UUZ8"/>
<dbReference type="Proteomes" id="UP000004367">
    <property type="component" value="Unassembled WGS sequence"/>
</dbReference>
<dbReference type="SMART" id="SM00283">
    <property type="entry name" value="MA"/>
    <property type="match status" value="1"/>
</dbReference>
<dbReference type="InterPro" id="IPR003018">
    <property type="entry name" value="GAF"/>
</dbReference>
<dbReference type="RefSeq" id="WP_009483399.1">
    <property type="nucleotide sequence ID" value="NZ_BAFE01000089.1"/>
</dbReference>
<dbReference type="eggNOG" id="COG0840">
    <property type="taxonomic scope" value="Bacteria"/>
</dbReference>
<keyword evidence="6" id="KW-1185">Reference proteome</keyword>
<dbReference type="Pfam" id="PF13185">
    <property type="entry name" value="GAF_2"/>
    <property type="match status" value="2"/>
</dbReference>
<feature type="coiled-coil region" evidence="3">
    <location>
        <begin position="200"/>
        <end position="227"/>
    </location>
</feature>
<dbReference type="Pfam" id="PF00015">
    <property type="entry name" value="MCPsignal"/>
    <property type="match status" value="1"/>
</dbReference>
<name>H5UUZ8_9MICO</name>
<dbReference type="OrthoDB" id="5241933at2"/>
<evidence type="ECO:0000313" key="6">
    <source>
        <dbReference type="Proteomes" id="UP000004367"/>
    </source>
</evidence>
<evidence type="ECO:0000259" key="4">
    <source>
        <dbReference type="PROSITE" id="PS50111"/>
    </source>
</evidence>
<dbReference type="STRING" id="1089455.MOPEL_130_01630"/>
<accession>H5UUZ8</accession>
<dbReference type="SMART" id="SM00065">
    <property type="entry name" value="GAF"/>
    <property type="match status" value="2"/>
</dbReference>
<sequence>MRLLRSRDVGTAAGDATDDELVHYVRALETVVDRTSRATTTDEVLQAAMDVVRDSFHMQYASVWWIAPGADVLTFRSESGQVGPEFRRVTFEASFPRGVGLAGRAWAEGRLVFAEDLSTVTDCVRAPVASQSGVLSAVAMPLHQDGAVVGTMDFMADPAHTPGPVRLTVLSAVGKLVSQALDRVAQADRRLETDKDMAAINEVVRRVNEARTEEEAVQQALDTVRAEFGWEYGSYWVVDEDERVLKNARESGSAGEEFREITRVATFAEGVGLAGRTWSTRDLVFEPDIGLVRDCVRAPAAQRVGVKSGVSMPIVVEGQVVGTLDFFTTRTIILSRDRKNALRNTAVMQSSAIDRHRATAQTRHAGEELMSSITEVERNVLEATTVANEAQRLTEDTTAIVGRLNTSSAEIGAVVKTITIIAEQTNLLALNATIEAARAGDAGKGFAVVANEVKDLARETANATEEVDGRVSAIQADASSAASALHQVAETVARINDAQNIISGVLTEQNAVTRNVLGAS</sequence>
<evidence type="ECO:0000313" key="5">
    <source>
        <dbReference type="EMBL" id="GAB49556.1"/>
    </source>
</evidence>
<gene>
    <name evidence="5" type="ORF">MOPEL_130_01630</name>
</gene>
<dbReference type="Gene3D" id="1.10.287.950">
    <property type="entry name" value="Methyl-accepting chemotaxis protein"/>
    <property type="match status" value="1"/>
</dbReference>
<dbReference type="EMBL" id="BAFE01000089">
    <property type="protein sequence ID" value="GAB49556.1"/>
    <property type="molecule type" value="Genomic_DNA"/>
</dbReference>
<dbReference type="GO" id="GO:0007165">
    <property type="term" value="P:signal transduction"/>
    <property type="evidence" value="ECO:0007669"/>
    <property type="project" value="UniProtKB-KW"/>
</dbReference>
<dbReference type="SUPFAM" id="SSF55781">
    <property type="entry name" value="GAF domain-like"/>
    <property type="match status" value="2"/>
</dbReference>
<dbReference type="PANTHER" id="PTHR32089">
    <property type="entry name" value="METHYL-ACCEPTING CHEMOTAXIS PROTEIN MCPB"/>
    <property type="match status" value="1"/>
</dbReference>
<dbReference type="PROSITE" id="PS50111">
    <property type="entry name" value="CHEMOTAXIS_TRANSDUC_2"/>
    <property type="match status" value="1"/>
</dbReference>
<protein>
    <submittedName>
        <fullName evidence="5">Putative Methyl-accepting chemotaxis sensory transducer</fullName>
    </submittedName>
</protein>
<proteinExistence type="predicted"/>
<dbReference type="Gene3D" id="3.30.450.40">
    <property type="match status" value="2"/>
</dbReference>
<evidence type="ECO:0000256" key="2">
    <source>
        <dbReference type="PROSITE-ProRule" id="PRU00284"/>
    </source>
</evidence>
<keyword evidence="1 2" id="KW-0807">Transducer</keyword>
<feature type="domain" description="Methyl-accepting transducer" evidence="4">
    <location>
        <begin position="367"/>
        <end position="520"/>
    </location>
</feature>
<dbReference type="SUPFAM" id="SSF58104">
    <property type="entry name" value="Methyl-accepting chemotaxis protein (MCP) signaling domain"/>
    <property type="match status" value="1"/>
</dbReference>